<name>A0ABQ4T129_METOR</name>
<dbReference type="RefSeq" id="WP_373324871.1">
    <property type="nucleotide sequence ID" value="NZ_BPQV01000001.1"/>
</dbReference>
<reference evidence="1" key="2">
    <citation type="submission" date="2021-08" db="EMBL/GenBank/DDBJ databases">
        <authorList>
            <person name="Tani A."/>
            <person name="Ola A."/>
            <person name="Ogura Y."/>
            <person name="Katsura K."/>
            <person name="Hayashi T."/>
        </authorList>
    </citation>
    <scope>NUCLEOTIDE SEQUENCE</scope>
    <source>
        <strain evidence="1">NBRC 15689</strain>
    </source>
</reference>
<dbReference type="EMBL" id="BPQV01000001">
    <property type="protein sequence ID" value="GJE25336.1"/>
    <property type="molecule type" value="Genomic_DNA"/>
</dbReference>
<proteinExistence type="predicted"/>
<dbReference type="Proteomes" id="UP001055156">
    <property type="component" value="Unassembled WGS sequence"/>
</dbReference>
<keyword evidence="2" id="KW-1185">Reference proteome</keyword>
<gene>
    <name evidence="1" type="ORF">LKMONMHP_0171</name>
</gene>
<organism evidence="1 2">
    <name type="scientific">Methylobacterium organophilum</name>
    <dbReference type="NCBI Taxonomy" id="410"/>
    <lineage>
        <taxon>Bacteria</taxon>
        <taxon>Pseudomonadati</taxon>
        <taxon>Pseudomonadota</taxon>
        <taxon>Alphaproteobacteria</taxon>
        <taxon>Hyphomicrobiales</taxon>
        <taxon>Methylobacteriaceae</taxon>
        <taxon>Methylobacterium</taxon>
    </lineage>
</organism>
<accession>A0ABQ4T129</accession>
<sequence>MALAVRRDPGMQVAEDRAWVEDRPDEERWQLIDGTLAVADLYDDIGF</sequence>
<evidence type="ECO:0000313" key="2">
    <source>
        <dbReference type="Proteomes" id="UP001055156"/>
    </source>
</evidence>
<reference evidence="1" key="1">
    <citation type="journal article" date="2021" name="Front. Microbiol.">
        <title>Comprehensive Comparative Genomics and Phenotyping of Methylobacterium Species.</title>
        <authorList>
            <person name="Alessa O."/>
            <person name="Ogura Y."/>
            <person name="Fujitani Y."/>
            <person name="Takami H."/>
            <person name="Hayashi T."/>
            <person name="Sahin N."/>
            <person name="Tani A."/>
        </authorList>
    </citation>
    <scope>NUCLEOTIDE SEQUENCE</scope>
    <source>
        <strain evidence="1">NBRC 15689</strain>
    </source>
</reference>
<protein>
    <submittedName>
        <fullName evidence="1">Uncharacterized protein</fullName>
    </submittedName>
</protein>
<comment type="caution">
    <text evidence="1">The sequence shown here is derived from an EMBL/GenBank/DDBJ whole genome shotgun (WGS) entry which is preliminary data.</text>
</comment>
<evidence type="ECO:0000313" key="1">
    <source>
        <dbReference type="EMBL" id="GJE25336.1"/>
    </source>
</evidence>